<protein>
    <submittedName>
        <fullName evidence="9">TonB-dependent receptor</fullName>
    </submittedName>
</protein>
<reference evidence="9 10" key="1">
    <citation type="submission" date="2020-04" db="EMBL/GenBank/DDBJ databases">
        <title>Flammeovirga sp. SR4, a novel species isolated from seawater.</title>
        <authorList>
            <person name="Wang X."/>
        </authorList>
    </citation>
    <scope>NUCLEOTIDE SEQUENCE [LARGE SCALE GENOMIC DNA]</scope>
    <source>
        <strain evidence="9 10">SR4</strain>
    </source>
</reference>
<dbReference type="GO" id="GO:0009279">
    <property type="term" value="C:cell outer membrane"/>
    <property type="evidence" value="ECO:0007669"/>
    <property type="project" value="UniProtKB-SubCell"/>
</dbReference>
<dbReference type="NCBIfam" id="TIGR04057">
    <property type="entry name" value="SusC_RagA_signa"/>
    <property type="match status" value="1"/>
</dbReference>
<dbReference type="Gene3D" id="2.60.40.1120">
    <property type="entry name" value="Carboxypeptidase-like, regulatory domain"/>
    <property type="match status" value="1"/>
</dbReference>
<dbReference type="Gene3D" id="2.40.170.20">
    <property type="entry name" value="TonB-dependent receptor, beta-barrel domain"/>
    <property type="match status" value="1"/>
</dbReference>
<evidence type="ECO:0000256" key="1">
    <source>
        <dbReference type="ARBA" id="ARBA00004571"/>
    </source>
</evidence>
<dbReference type="Proteomes" id="UP000585050">
    <property type="component" value="Unassembled WGS sequence"/>
</dbReference>
<keyword evidence="4 7" id="KW-0812">Transmembrane</keyword>
<evidence type="ECO:0000256" key="6">
    <source>
        <dbReference type="ARBA" id="ARBA00023237"/>
    </source>
</evidence>
<sequence>MLDFKIPKIVVGILLSSLLLLFNQTIYAQQSSLSGKVSDKEGNPIPGVSIIIKGTNNGVITDFDGEYKIMNYKPGDILVYSYVGMQTLEESINSRTRIEVELLEDLVQLEELIVVGYGAQDKKDITGAVGMATSEDFVDRPNSQIGSLLQGKVAGVQIASSSGSPSQQLSLRIRGTNSFTGSSEPLYVIDGVPTADTKSLNPSDIESITVLKDAASAAIYGAQGGNGVVLITTKQGTTSETRVTLDAYAGMSQVWRKLDVLDGAQYRDLMTEMGYTTDWSQYNENTNWQDEIFQDGVTQNYQLGVSGKNGGTTYYMSGGWTSIVGAVRSSEMQRANVKVNLDQEIYNWLKIGTRLNYSDYNDVSVNDNSSSDRGGVLLGALNTPSVIGIYNPDGTFTSNPFQNWENPIASTDGTDRNYNKQRFLGNAYVEVKILNDLKFRSNLGIEQSTGKFESFLDPYRTSYGRAIQGEGNSNIDQYKYQIFDNLLTYNKSINKHNIEAMVGHVYQKFLWSENRVTTRNFASDRIKTANGGSELVEATAFATEKANLSYISRLNYAFDDKYLLTANFRADGSSVFGPNNRWGYFPSVSVGWRISEEAFLQESEKISNLKLRMGWGVVGNDNVGSYAYLGRVGSGANYVIGNQLLPGTYPSTIENKDLQWEQSEQKNIGLDLGLFEGRVELNVDAYIKNTNQLLIDAPLPTSSGFESAIQNLGELENKGMEFNLTTVNINKKGWDWRTNFNISFNRNKVVSLEGGDKFGGYIHDRDNAGLAREGYPLGTLFGYVFDKVDPVTGNAMYLTKDGESTDNPSTEDRTIIGDANPDFFYGMTNTVTYKGFSLTVFLQGAQGKEMLNATRIDSESMNSPRNQLAIVENRWKKPGDFTNIPAFERNGGTNNSRVSTRFIEDGSYLRLKTLSLAYSFPTLENSKYVKGMKLYVTGENLFTITDYSGFDPEVNTYGGSNLAMGIDYGTYPQTRTILVGLNLTL</sequence>
<keyword evidence="3 7" id="KW-1134">Transmembrane beta strand</keyword>
<comment type="similarity">
    <text evidence="7">Belongs to the TonB-dependent receptor family.</text>
</comment>
<proteinExistence type="inferred from homology"/>
<dbReference type="EMBL" id="JABAIL010000001">
    <property type="protein sequence ID" value="NLR89935.1"/>
    <property type="molecule type" value="Genomic_DNA"/>
</dbReference>
<comment type="caution">
    <text evidence="9">The sequence shown here is derived from an EMBL/GenBank/DDBJ whole genome shotgun (WGS) entry which is preliminary data.</text>
</comment>
<evidence type="ECO:0000313" key="10">
    <source>
        <dbReference type="Proteomes" id="UP000585050"/>
    </source>
</evidence>
<dbReference type="SUPFAM" id="SSF49464">
    <property type="entry name" value="Carboxypeptidase regulatory domain-like"/>
    <property type="match status" value="1"/>
</dbReference>
<dbReference type="PROSITE" id="PS52016">
    <property type="entry name" value="TONB_DEPENDENT_REC_3"/>
    <property type="match status" value="1"/>
</dbReference>
<dbReference type="InterPro" id="IPR012910">
    <property type="entry name" value="Plug_dom"/>
</dbReference>
<organism evidence="9 10">
    <name type="scientific">Flammeovirga agarivorans</name>
    <dbReference type="NCBI Taxonomy" id="2726742"/>
    <lineage>
        <taxon>Bacteria</taxon>
        <taxon>Pseudomonadati</taxon>
        <taxon>Bacteroidota</taxon>
        <taxon>Cytophagia</taxon>
        <taxon>Cytophagales</taxon>
        <taxon>Flammeovirgaceae</taxon>
        <taxon>Flammeovirga</taxon>
    </lineage>
</organism>
<dbReference type="InterPro" id="IPR039426">
    <property type="entry name" value="TonB-dep_rcpt-like"/>
</dbReference>
<evidence type="ECO:0000256" key="2">
    <source>
        <dbReference type="ARBA" id="ARBA00022448"/>
    </source>
</evidence>
<keyword evidence="9" id="KW-0675">Receptor</keyword>
<evidence type="ECO:0000256" key="5">
    <source>
        <dbReference type="ARBA" id="ARBA00023136"/>
    </source>
</evidence>
<dbReference type="SUPFAM" id="SSF56935">
    <property type="entry name" value="Porins"/>
    <property type="match status" value="1"/>
</dbReference>
<keyword evidence="5 7" id="KW-0472">Membrane</keyword>
<dbReference type="Pfam" id="PF07715">
    <property type="entry name" value="Plug"/>
    <property type="match status" value="1"/>
</dbReference>
<name>A0A7X8SGS8_9BACT</name>
<evidence type="ECO:0000313" key="9">
    <source>
        <dbReference type="EMBL" id="NLR89935.1"/>
    </source>
</evidence>
<comment type="subcellular location">
    <subcellularLocation>
        <location evidence="1 7">Cell outer membrane</location>
        <topology evidence="1 7">Multi-pass membrane protein</topology>
    </subcellularLocation>
</comment>
<evidence type="ECO:0000256" key="7">
    <source>
        <dbReference type="PROSITE-ProRule" id="PRU01360"/>
    </source>
</evidence>
<dbReference type="AlphaFoldDB" id="A0A7X8SGS8"/>
<keyword evidence="10" id="KW-1185">Reference proteome</keyword>
<evidence type="ECO:0000259" key="8">
    <source>
        <dbReference type="Pfam" id="PF07715"/>
    </source>
</evidence>
<keyword evidence="2 7" id="KW-0813">Transport</keyword>
<evidence type="ECO:0000256" key="4">
    <source>
        <dbReference type="ARBA" id="ARBA00022692"/>
    </source>
</evidence>
<dbReference type="RefSeq" id="WP_168880618.1">
    <property type="nucleotide sequence ID" value="NZ_JABAIL010000001.1"/>
</dbReference>
<feature type="domain" description="TonB-dependent receptor plug" evidence="8">
    <location>
        <begin position="121"/>
        <end position="228"/>
    </location>
</feature>
<dbReference type="InterPro" id="IPR037066">
    <property type="entry name" value="Plug_dom_sf"/>
</dbReference>
<dbReference type="Gene3D" id="2.170.130.10">
    <property type="entry name" value="TonB-dependent receptor, plug domain"/>
    <property type="match status" value="1"/>
</dbReference>
<dbReference type="InterPro" id="IPR036942">
    <property type="entry name" value="Beta-barrel_TonB_sf"/>
</dbReference>
<dbReference type="InterPro" id="IPR023996">
    <property type="entry name" value="TonB-dep_OMP_SusC/RagA"/>
</dbReference>
<dbReference type="NCBIfam" id="TIGR04056">
    <property type="entry name" value="OMP_RagA_SusC"/>
    <property type="match status" value="1"/>
</dbReference>
<evidence type="ECO:0000256" key="3">
    <source>
        <dbReference type="ARBA" id="ARBA00022452"/>
    </source>
</evidence>
<dbReference type="InterPro" id="IPR023997">
    <property type="entry name" value="TonB-dep_OMP_SusC/RagA_CS"/>
</dbReference>
<keyword evidence="6 7" id="KW-0998">Cell outer membrane</keyword>
<dbReference type="InterPro" id="IPR008969">
    <property type="entry name" value="CarboxyPept-like_regulatory"/>
</dbReference>
<dbReference type="Pfam" id="PF13715">
    <property type="entry name" value="CarbopepD_reg_2"/>
    <property type="match status" value="1"/>
</dbReference>
<accession>A0A7X8SGS8</accession>
<gene>
    <name evidence="9" type="ORF">HGP29_01900</name>
</gene>